<evidence type="ECO:0000313" key="29">
    <source>
        <dbReference type="Proteomes" id="UP000294017"/>
    </source>
</evidence>
<evidence type="ECO:0000313" key="20">
    <source>
        <dbReference type="EMBL" id="QJR08094.1"/>
    </source>
</evidence>
<reference evidence="8" key="18">
    <citation type="journal article" date="2021" name="Front Med (Lausanne)">
        <title>The Prevalence and Determinants of Fusidic Acid Resistance Among Methicillin-Resistant Staphylococcus aureus Clinical Isolates in China.</title>
        <authorList>
            <person name="Zhao H."/>
            <person name="Wang X."/>
            <person name="Wang B."/>
            <person name="Xu Y."/>
            <person name="Rao L."/>
            <person name="Wan B."/>
            <person name="Guo Y."/>
            <person name="Wu X."/>
            <person name="Yu J."/>
            <person name="Chen L."/>
            <person name="Li M."/>
            <person name="Yu F."/>
        </authorList>
    </citation>
    <scope>NUCLEOTIDE SEQUENCE</scope>
    <source>
        <strain evidence="8">NC-4</strain>
    </source>
</reference>
<reference evidence="14 34" key="15">
    <citation type="submission" date="2020-02" db="EMBL/GenBank/DDBJ databases">
        <title>Detection of Heterogeneous Vancomycin Intermediate Resistance in Methicillin Resistant Staphylococcus aureus Isolates from Latin-America.</title>
        <authorList>
            <person name="Castro-Cardozo B."/>
            <person name="Berrio M."/>
            <person name="Vargas M.L."/>
            <person name="Carvajal L.P."/>
            <person name="Millan L.V."/>
            <person name="Rios R."/>
            <person name="Hernandez A."/>
            <person name="Rincon S.L."/>
            <person name="Cubides P."/>
            <person name="Forero E."/>
            <person name="Dinh A."/>
            <person name="Seas C."/>
            <person name="Munita J.M."/>
            <person name="Arias C.A."/>
            <person name="Reyes J."/>
            <person name="Diaz L."/>
        </authorList>
    </citation>
    <scope>NUCLEOTIDE SEQUENCE [LARGE SCALE GENOMIC DNA]</scope>
    <source>
        <strain evidence="14 34">UG255</strain>
    </source>
</reference>
<evidence type="ECO:0000313" key="13">
    <source>
        <dbReference type="EMBL" id="NGK21746.1"/>
    </source>
</evidence>
<dbReference type="Proteomes" id="UP000052129">
    <property type="component" value="Unassembled WGS sequence"/>
</dbReference>
<reference evidence="19" key="11">
    <citation type="submission" date="2019-04" db="EMBL/GenBank/DDBJ databases">
        <title>Whole-genome sequencing of local methicillin-resistant S. aureus strain Lr2.</title>
        <authorList>
            <person name="Ullah N."/>
            <person name="Ali A."/>
        </authorList>
    </citation>
    <scope>NUCLEOTIDE SEQUENCE [LARGE SCALE GENOMIC DNA]</scope>
    <source>
        <strain evidence="19">Lr2</strain>
    </source>
</reference>
<dbReference type="Proteomes" id="UP000309390">
    <property type="component" value="Unassembled WGS sequence"/>
</dbReference>
<evidence type="ECO:0000313" key="33">
    <source>
        <dbReference type="Proteomes" id="UP000471199"/>
    </source>
</evidence>
<dbReference type="EMBL" id="LNJK01000004">
    <property type="protein sequence ID" value="OWT15723.1"/>
    <property type="molecule type" value="Genomic_DNA"/>
</dbReference>
<dbReference type="Proteomes" id="UP000451682">
    <property type="component" value="Unassembled WGS sequence"/>
</dbReference>
<dbReference type="EMBL" id="JXIG01000625">
    <property type="protein sequence ID" value="KIT97133.1"/>
    <property type="molecule type" value="Genomic_DNA"/>
</dbReference>
<accession>A0A0D1FQD1</accession>
<evidence type="ECO:0000313" key="24">
    <source>
        <dbReference type="Proteomes" id="UP000032274"/>
    </source>
</evidence>
<evidence type="ECO:0000313" key="32">
    <source>
        <dbReference type="Proteomes" id="UP000466646"/>
    </source>
</evidence>
<reference evidence="33 36" key="12">
    <citation type="submission" date="2019-11" db="EMBL/GenBank/DDBJ databases">
        <title>Implementation of targeted gown and glove precautions to prevent Staphylococcus aureus acquisition in community-based nursing homes.</title>
        <authorList>
            <person name="Stine O.C."/>
        </authorList>
    </citation>
    <scope>NUCLEOTIDE SEQUENCE [LARGE SCALE GENOMIC DNA]</scope>
    <source>
        <strain evidence="11 36">S_1081.LBCF.DN</strain>
        <strain evidence="10 33">S_2062.LAUP.DI</strain>
    </source>
</reference>
<evidence type="ECO:0000313" key="12">
    <source>
        <dbReference type="EMBL" id="NDP56844.1"/>
    </source>
</evidence>
<dbReference type="Proteomes" id="UP000217245">
    <property type="component" value="Chromosome"/>
</dbReference>
<dbReference type="Proteomes" id="UP000293434">
    <property type="component" value="Unassembled WGS sequence"/>
</dbReference>
<dbReference type="EMBL" id="JAIUEN010000037">
    <property type="protein sequence ID" value="MCE3361941.1"/>
    <property type="molecule type" value="Genomic_DNA"/>
</dbReference>
<dbReference type="RefSeq" id="WP_001790679.1">
    <property type="nucleotide sequence ID" value="NC_021670.1"/>
</dbReference>
<reference evidence="2 26" key="6">
    <citation type="submission" date="2017-09" db="EMBL/GenBank/DDBJ databases">
        <title>A single nucleotide polymorphism in the Staphylococcus aureus virulence regulator SaeR abolishes pathogenesis.</title>
        <authorList>
            <person name="Copin R.J."/>
            <person name="Sause W."/>
            <person name="Shopsin B."/>
            <person name="Torres V.J."/>
        </authorList>
    </citation>
    <scope>NUCLEOTIDE SEQUENCE [LARGE SCALE GENOMIC DNA]</scope>
    <source>
        <strain evidence="26">Newman</strain>
        <strain evidence="2">Newman_D2C</strain>
    </source>
</reference>
<reference evidence="7" key="19">
    <citation type="submission" date="2021-08" db="EMBL/GenBank/DDBJ databases">
        <title>Whole-genome sequencing of local methicillin-resistant S. aureus strain Lr2.</title>
        <authorList>
            <person name="Ali A."/>
            <person name="Ullah N."/>
        </authorList>
    </citation>
    <scope>NUCLEOTIDE SEQUENCE</scope>
    <source>
        <strain evidence="7">Lr2</strain>
    </source>
</reference>
<evidence type="ECO:0000313" key="8">
    <source>
        <dbReference type="EMBL" id="MCE3361941.1"/>
    </source>
</evidence>
<accession>A0A1E8XDG0</accession>
<proteinExistence type="predicted"/>
<evidence type="ECO:0000313" key="2">
    <source>
        <dbReference type="EMBL" id="ATC72070.1"/>
    </source>
</evidence>
<dbReference type="AlphaFoldDB" id="A0A0D1FQD1"/>
<evidence type="ECO:0000313" key="27">
    <source>
        <dbReference type="Proteomes" id="UP000238775"/>
    </source>
</evidence>
<evidence type="ECO:0000313" key="28">
    <source>
        <dbReference type="Proteomes" id="UP000293434"/>
    </source>
</evidence>
<dbReference type="EMBL" id="RQTC01000145">
    <property type="protein sequence ID" value="RZH92726.1"/>
    <property type="molecule type" value="Genomic_DNA"/>
</dbReference>
<evidence type="ECO:0000313" key="10">
    <source>
        <dbReference type="EMBL" id="MVK36294.1"/>
    </source>
</evidence>
<reference evidence="5" key="1">
    <citation type="journal article" date="2015" name="J. Infect. Dis.">
        <title>Parallel Epidemics of Community-Associated Methicillin-Resistant Staphylococcus aureus USA300 Infection in North and South America.</title>
        <authorList>
            <person name="Planet P.J."/>
            <person name="Diaz L."/>
            <person name="Kolokotronis S.O."/>
            <person name="Narechania A."/>
            <person name="Reyes J."/>
            <person name="Xing G."/>
            <person name="Rincon S."/>
            <person name="Smith H."/>
            <person name="Panesso D."/>
            <person name="Ryan C."/>
            <person name="Smith D.P."/>
            <person name="Guzman M."/>
            <person name="Zurita J."/>
            <person name="Sebra R."/>
            <person name="Deikus G."/>
            <person name="Nolan R.L."/>
            <person name="Tenover F.C."/>
            <person name="Weinstock G.M."/>
            <person name="Robinson D.A."/>
            <person name="Arias C.A."/>
        </authorList>
    </citation>
    <scope>NUCLEOTIDE SEQUENCE</scope>
    <source>
        <strain evidence="4">CA15</strain>
        <strain evidence="5">M121</strain>
    </source>
</reference>
<evidence type="ECO:0000313" key="25">
    <source>
        <dbReference type="Proteomes" id="UP000197894"/>
    </source>
</evidence>
<gene>
    <name evidence="6" type="ORF">ACR79_12840</name>
    <name evidence="17" type="ORF">AS572_07745</name>
    <name evidence="2" type="ORF">CNH36_10685</name>
    <name evidence="18" type="ORF">CV021_17115</name>
    <name evidence="23" type="ORF">DQU50_15300</name>
    <name evidence="19" type="ORF">E1948_09975</name>
    <name evidence="7" type="ORF">E1948_10550</name>
    <name evidence="21" type="ORF">EIG94_09075</name>
    <name evidence="22" type="ORF">EIH03_13450</name>
    <name evidence="5" type="ORF">EP54_01835</name>
    <name evidence="4" type="ORF">EQ90_00770</name>
    <name evidence="13" type="ORF">G0Z31_09585</name>
    <name evidence="14" type="ORF">G6Y24_02885</name>
    <name evidence="9" type="ORF">GAY54_01645</name>
    <name evidence="10" type="ORF">GO814_14200</name>
    <name evidence="11" type="ORF">GO942_00190</name>
    <name evidence="15" type="ORF">GQX37_03645</name>
    <name evidence="16" type="ORF">GQX52_00530</name>
    <name evidence="12" type="ORF">GZ130_09535</name>
    <name evidence="20" type="ORF">HH313_002025</name>
    <name evidence="8" type="ORF">LB359_06195</name>
    <name evidence="3" type="ORF">QU38_07085</name>
</gene>
<reference evidence="12 32" key="14">
    <citation type="submission" date="2020-01" db="EMBL/GenBank/DDBJ databases">
        <title>Analysis of Virulence and Antimicrobial Resistance Gene Carriage in Staphylococcus aureus Infections in Equids Using Whole Genome Sequencing.</title>
        <authorList>
            <person name="Little S.V."/>
            <person name="Hillhouse A.E."/>
            <person name="Cohen N.D."/>
            <person name="Lawhon S.D."/>
            <person name="Bryan L.K."/>
        </authorList>
    </citation>
    <scope>NUCLEOTIDE SEQUENCE [LARGE SCALE GENOMIC DNA]</scope>
    <source>
        <strain evidence="12 32">61-017</strain>
    </source>
</reference>
<evidence type="ECO:0000313" key="11">
    <source>
        <dbReference type="EMBL" id="MVM09112.1"/>
    </source>
</evidence>
<reference evidence="13 35" key="16">
    <citation type="submission" date="2020-02" db="EMBL/GenBank/DDBJ databases">
        <title>Novel Insights Into The Classification of Staphylococcal Beta-Lactamases In Relation To The Cefazolin Inoculum Effect.</title>
        <authorList>
            <person name="Carvajal L.P."/>
            <person name="Rincon S."/>
            <person name="Echeverri A."/>
            <person name="Porras J."/>
            <person name="Rios R."/>
            <person name="Ordonez K."/>
            <person name="Seas C."/>
            <person name="Gomez-Villegas S."/>
            <person name="Diaz L."/>
            <person name="Arias C.A."/>
            <person name="Reyes J."/>
        </authorList>
    </citation>
    <scope>NUCLEOTIDE SEQUENCE [LARGE SCALE GENOMIC DNA]</scope>
    <source>
        <strain evidence="13 35">UP127</strain>
    </source>
</reference>
<accession>A0A266CYU2</accession>
<evidence type="ECO:0000313" key="37">
    <source>
        <dbReference type="Proteomes" id="UP000502818"/>
    </source>
</evidence>
<evidence type="ECO:0000313" key="5">
    <source>
        <dbReference type="EMBL" id="KMR58292.1"/>
    </source>
</evidence>
<evidence type="ECO:0000313" key="36">
    <source>
        <dbReference type="Proteomes" id="UP000478867"/>
    </source>
</evidence>
<dbReference type="EMBL" id="JAALTR010000098">
    <property type="protein sequence ID" value="NGW66442.1"/>
    <property type="molecule type" value="Genomic_DNA"/>
</dbReference>
<reference evidence="8" key="20">
    <citation type="submission" date="2023-08" db="EMBL/GenBank/DDBJ databases">
        <authorList>
            <person name="Zhao H."/>
            <person name="Wang X."/>
        </authorList>
    </citation>
    <scope>NUCLEOTIDE SEQUENCE</scope>
    <source>
        <strain evidence="8">NC-4</strain>
    </source>
</reference>
<evidence type="ECO:0000313" key="17">
    <source>
        <dbReference type="EMBL" id="OWT15723.1"/>
    </source>
</evidence>
<evidence type="ECO:0000256" key="1">
    <source>
        <dbReference type="SAM" id="MobiDB-lite"/>
    </source>
</evidence>
<evidence type="ECO:0000313" key="3">
    <source>
        <dbReference type="EMBL" id="KIT97133.1"/>
    </source>
</evidence>
<feature type="region of interest" description="Disordered" evidence="1">
    <location>
        <begin position="1"/>
        <end position="30"/>
    </location>
</feature>
<dbReference type="EMBL" id="JAANEC010000036">
    <property type="protein sequence ID" value="NUY11646.1"/>
    <property type="molecule type" value="Genomic_DNA"/>
</dbReference>
<sequence length="30" mass="3438">MTKNTIISLENEKTQINDSENESSDLRKAK</sequence>
<reference evidence="6" key="3">
    <citation type="submission" date="2015-06" db="EMBL/GenBank/DDBJ databases">
        <authorList>
            <person name="Diene S.M."/>
            <person name="Von Dach E."/>
            <person name="Fankhauser C."/>
            <person name="Schrenzel J."/>
            <person name="Harbarth S."/>
            <person name="Francois P."/>
        </authorList>
    </citation>
    <scope>NUCLEOTIDE SEQUENCE</scope>
    <source>
        <strain evidence="6">MRSA_S26</strain>
    </source>
</reference>
<dbReference type="EMBL" id="JAAJIY010000030">
    <property type="protein sequence ID" value="NGK21746.1"/>
    <property type="molecule type" value="Genomic_DNA"/>
</dbReference>
<dbReference type="Proteomes" id="UP000478431">
    <property type="component" value="Unassembled WGS sequence"/>
</dbReference>
<dbReference type="Proteomes" id="UP000466646">
    <property type="component" value="Unassembled WGS sequence"/>
</dbReference>
<dbReference type="SMR" id="A0A0D1FQD1"/>
<dbReference type="EMBL" id="LALJ01000002">
    <property type="protein sequence ID" value="KMR38322.1"/>
    <property type="molecule type" value="Genomic_DNA"/>
</dbReference>
<organism evidence="5">
    <name type="scientific">Staphylococcus aureus</name>
    <dbReference type="NCBI Taxonomy" id="1280"/>
    <lineage>
        <taxon>Bacteria</taxon>
        <taxon>Bacillati</taxon>
        <taxon>Bacillota</taxon>
        <taxon>Bacilli</taxon>
        <taxon>Bacillales</taxon>
        <taxon>Staphylococcaceae</taxon>
        <taxon>Staphylococcus</taxon>
    </lineage>
</organism>
<evidence type="ECO:0000313" key="14">
    <source>
        <dbReference type="EMBL" id="NGW66442.1"/>
    </source>
</evidence>
<name>A0A0D1FQD1_STAAU</name>
<evidence type="ECO:0000313" key="15">
    <source>
        <dbReference type="EMBL" id="NUY11646.1"/>
    </source>
</evidence>
<evidence type="ECO:0000313" key="26">
    <source>
        <dbReference type="Proteomes" id="UP000217245"/>
    </source>
</evidence>
<reference evidence="20 37" key="17">
    <citation type="submission" date="2020-04" db="EMBL/GenBank/DDBJ databases">
        <authorList>
            <person name="Kim J.-M."/>
            <person name="Chung S.H."/>
            <person name="Kim I."/>
            <person name="Kim J.-S."/>
        </authorList>
    </citation>
    <scope>NUCLEOTIDE SEQUENCE [LARGE SCALE GENOMIC DNA]</scope>
    <source>
        <strain evidence="20">HL20709</strain>
    </source>
</reference>
<evidence type="ECO:0000313" key="31">
    <source>
        <dbReference type="Proteomes" id="UP000463077"/>
    </source>
</evidence>
<dbReference type="EMBL" id="JAIGOF010000014">
    <property type="protein sequence ID" value="MBX8595035.1"/>
    <property type="molecule type" value="Genomic_DNA"/>
</dbReference>
<dbReference type="Proteomes" id="UP000032274">
    <property type="component" value="Unassembled WGS sequence"/>
</dbReference>
<dbReference type="Proteomes" id="UP000473113">
    <property type="component" value="Unassembled WGS sequence"/>
</dbReference>
<reference evidence="17 25" key="5">
    <citation type="journal article" date="2017" name="BMC Genomics">
        <title>Prophages and adaptation of Staphylococcus aureus ST398 to the human clinic.</title>
        <authorList>
            <consortium name="Regional Infection Control Group of the Centre Region"/>
            <person name="Diene S.M."/>
            <person name="Corvaglia A.R."/>
            <person name="Francois P."/>
            <person name="van der Mee-Marquet N."/>
        </authorList>
    </citation>
    <scope>NUCLEOTIDE SEQUENCE [LARGE SCALE GENOMIC DNA]</scope>
    <source>
        <strain evidence="17 25">SA13-246</strain>
    </source>
</reference>
<evidence type="ECO:0000313" key="7">
    <source>
        <dbReference type="EMBL" id="MBX8595035.1"/>
    </source>
</evidence>
<dbReference type="EMBL" id="WFHO01000004">
    <property type="protein sequence ID" value="MUG51253.1"/>
    <property type="molecule type" value="Genomic_DNA"/>
</dbReference>
<evidence type="ECO:0000313" key="4">
    <source>
        <dbReference type="EMBL" id="KMR38322.1"/>
    </source>
</evidence>
<evidence type="ECO:0000313" key="35">
    <source>
        <dbReference type="Proteomes" id="UP000478431"/>
    </source>
</evidence>
<evidence type="ECO:0000313" key="23">
    <source>
        <dbReference type="EMBL" id="TXL40797.1"/>
    </source>
</evidence>
<reference evidence="6" key="4">
    <citation type="journal article" date="2016" name="J. Infect. Dis.">
        <title>Comparative Genomics of Community-Associated Methicillin-Resistant Staphylococcus aureus Shows the Emergence of Clone ST8-USA300 in Geneva, Switzerland.</title>
        <authorList>
            <person name="Von Dach E."/>
            <person name="Diene S.M."/>
            <person name="Fankhauser C."/>
            <person name="Schrenzel J."/>
            <person name="Harbarth S."/>
            <person name="Francois P."/>
        </authorList>
    </citation>
    <scope>NUCLEOTIDE SEQUENCE</scope>
    <source>
        <strain evidence="6">MRSA_S26</strain>
    </source>
</reference>
<reference evidence="28 29" key="9">
    <citation type="submission" date="2018-11" db="EMBL/GenBank/DDBJ databases">
        <title>Genomic profiling of Staphylococcus species from a Poultry farm system in KwaZulu-Natal, South Africa.</title>
        <authorList>
            <person name="Amoako D.G."/>
            <person name="Somboro A.M."/>
            <person name="Abia A.L.K."/>
            <person name="Bester L.A."/>
            <person name="Essack S.Y."/>
        </authorList>
    </citation>
    <scope>NUCLEOTIDE SEQUENCE [LARGE SCALE GENOMIC DNA]</scope>
    <source>
        <strain evidence="22 29">SA12</strain>
        <strain evidence="21 28">SA9</strain>
    </source>
</reference>
<reference evidence="9 31" key="10">
    <citation type="journal article" date="2019" name="Int. J. Infect. Dis.">
        <title>Characterization of a community-acquired methicillin-resistant sequence type 338 Staphylococcus aureus strain containing a staphylococcal cassette chromosome mec type VT.</title>
        <authorList>
            <person name="Chen Y."/>
            <person name="Hong J."/>
            <person name="Chen Y."/>
            <person name="Wang H."/>
            <person name="Yu Y."/>
            <person name="Qu T."/>
        </authorList>
    </citation>
    <scope>NUCLEOTIDE SEQUENCE [LARGE SCALE GENOMIC DNA]</scope>
    <source>
        <strain evidence="9 31">LJ05</strain>
    </source>
</reference>
<reference evidence="23 30" key="8">
    <citation type="submission" date="2018-06" db="EMBL/GenBank/DDBJ databases">
        <title>Whole genome sequencing to identify and define MRSA outbreaks.</title>
        <authorList>
            <person name="Sullivan M.J."/>
            <person name="Altman D.R."/>
            <person name="Chacko K."/>
            <person name="Ciferri B."/>
            <person name="Webster E."/>
            <person name="Deikus G."/>
            <person name="Lewis M."/>
            <person name="Khan Z."/>
            <person name="Beckford C."/>
            <person name="Rendo A."/>
            <person name="Samaroo F."/>
            <person name="Sebra R."/>
            <person name="Karam-Howlin R."/>
            <person name="Southwick K."/>
            <person name="Adams E."/>
            <person name="Ying L."/>
            <person name="Kornblum J."/>
            <person name="Factor S."/>
            <person name="Danesh Yazdi M."/>
            <person name="Dingle T."/>
            <person name="Hamula C."/>
            <person name="Bashir A."/>
            <person name="Schadt E."/>
            <person name="Kasarskis A."/>
            <person name="Patel G."/>
            <person name="Wallach F."/>
            <person name="Gibbs K."/>
            <person name="Van Bakel H."/>
        </authorList>
    </citation>
    <scope>NUCLEOTIDE SEQUENCE [LARGE SCALE GENOMIC DNA]</scope>
    <source>
        <strain evidence="23">Pt013</strain>
        <strain evidence="30">pt013</strain>
    </source>
</reference>
<dbReference type="Proteomes" id="UP000471199">
    <property type="component" value="Unassembled WGS sequence"/>
</dbReference>
<evidence type="ECO:0000313" key="19">
    <source>
        <dbReference type="EMBL" id="QCT57690.1"/>
    </source>
</evidence>
<dbReference type="Proteomes" id="UP000294017">
    <property type="component" value="Unassembled WGS sequence"/>
</dbReference>
<evidence type="ECO:0000313" key="22">
    <source>
        <dbReference type="EMBL" id="RZI05388.1"/>
    </source>
</evidence>
<evidence type="ECO:0000313" key="6">
    <source>
        <dbReference type="EMBL" id="KSA78960.1"/>
    </source>
</evidence>
<dbReference type="EMBL" id="CP053070">
    <property type="protein sequence ID" value="QJR08094.1"/>
    <property type="molecule type" value="Genomic_DNA"/>
</dbReference>
<dbReference type="Proteomes" id="UP000561555">
    <property type="component" value="Unassembled WGS sequence"/>
</dbReference>
<dbReference type="EMBL" id="JAANDN010000002">
    <property type="protein sequence ID" value="NUY67154.1"/>
    <property type="molecule type" value="Genomic_DNA"/>
</dbReference>
<evidence type="ECO:0000313" key="18">
    <source>
        <dbReference type="EMBL" id="PPJ68574.1"/>
    </source>
</evidence>
<dbReference type="Proteomes" id="UP000478867">
    <property type="component" value="Unassembled WGS sequence"/>
</dbReference>
<dbReference type="Proteomes" id="UP001200271">
    <property type="component" value="Unassembled WGS sequence"/>
</dbReference>
<reference evidence="3 24" key="2">
    <citation type="submission" date="2015-01" db="EMBL/GenBank/DDBJ databases">
        <title>Characterization of Swiss Staphylococcus aureus strains involved in food poisoning.</title>
        <authorList>
            <person name="Crovadore J."/>
            <person name="Chablais R."/>
            <person name="Tonacini J."/>
            <person name="Schnyder B."/>
            <person name="Lefort F."/>
        </authorList>
    </citation>
    <scope>NUCLEOTIDE SEQUENCE [LARGE SCALE GENOMIC DNA]</scope>
    <source>
        <strain evidence="3 24">SA-120</strain>
    </source>
</reference>
<evidence type="ECO:0000313" key="39">
    <source>
        <dbReference type="Proteomes" id="UP000561555"/>
    </source>
</evidence>
<dbReference type="Proteomes" id="UP000238775">
    <property type="component" value="Unassembled WGS sequence"/>
</dbReference>
<dbReference type="EMBL" id="RQTF01000305">
    <property type="protein sequence ID" value="RZI05388.1"/>
    <property type="molecule type" value="Genomic_DNA"/>
</dbReference>
<dbReference type="EMBL" id="WPXC01000002">
    <property type="protein sequence ID" value="MVM09112.1"/>
    <property type="molecule type" value="Genomic_DNA"/>
</dbReference>
<dbReference type="EMBL" id="CP038850">
    <property type="protein sequence ID" value="QCT57690.1"/>
    <property type="molecule type" value="Genomic_DNA"/>
</dbReference>
<dbReference type="Proteomes" id="UP000197894">
    <property type="component" value="Unassembled WGS sequence"/>
</dbReference>
<dbReference type="EMBL" id="QNXF01000003">
    <property type="protein sequence ID" value="TXL40797.1"/>
    <property type="molecule type" value="Genomic_DNA"/>
</dbReference>
<evidence type="ECO:0000313" key="30">
    <source>
        <dbReference type="Proteomes" id="UP000451682"/>
    </source>
</evidence>
<dbReference type="EMBL" id="PGWZ01000695">
    <property type="protein sequence ID" value="PPJ68574.1"/>
    <property type="molecule type" value="Genomic_DNA"/>
</dbReference>
<evidence type="ECO:0000313" key="21">
    <source>
        <dbReference type="EMBL" id="RZH92726.1"/>
    </source>
</evidence>
<protein>
    <submittedName>
        <fullName evidence="5">Uncharacterized protein</fullName>
    </submittedName>
</protein>
<reference evidence="18 27" key="7">
    <citation type="submission" date="2017-11" db="EMBL/GenBank/DDBJ databases">
        <authorList>
            <person name="Founou R.C."/>
            <person name="Founou L."/>
            <person name="Allam M."/>
            <person name="Ismail A."/>
            <person name="Essack S.Y."/>
        </authorList>
    </citation>
    <scope>NUCLEOTIDE SEQUENCE [LARGE SCALE GENOMIC DNA]</scope>
    <source>
        <strain evidence="18 27">G703N2B1</strain>
    </source>
</reference>
<reference evidence="38 39" key="13">
    <citation type="journal article" date="2020" name="J. Antimicrob. Chemother.">
        <title>Detection of heterogeneous vancomycin intermediate resistance in MRSA isolates from Latin America.</title>
        <authorList>
            <person name="Castro B.E."/>
            <person name="Berrio M."/>
            <person name="Vargas M.L."/>
            <person name="Carvajal L.P."/>
            <person name="Millan L.V."/>
            <person name="Rios R."/>
            <person name="Hernandez A.K."/>
            <person name="Rincon S."/>
            <person name="Cubides P."/>
            <person name="Forero E."/>
            <person name="Dinh A."/>
            <person name="Seas C."/>
            <person name="Munita J.M."/>
            <person name="Arias C.A."/>
            <person name="Reyes J."/>
            <person name="Diaz L."/>
        </authorList>
    </citation>
    <scope>NUCLEOTIDE SEQUENCE [LARGE SCALE GENOMIC DNA]</scope>
    <source>
        <strain evidence="15 38">UE1097</strain>
        <strain evidence="16 39">UP89</strain>
    </source>
</reference>
<evidence type="ECO:0000313" key="9">
    <source>
        <dbReference type="EMBL" id="MUG51253.1"/>
    </source>
</evidence>
<dbReference type="Proteomes" id="UP000547874">
    <property type="component" value="Unassembled WGS sequence"/>
</dbReference>
<dbReference type="Proteomes" id="UP000463077">
    <property type="component" value="Unassembled WGS sequence"/>
</dbReference>
<dbReference type="EMBL" id="WPTS01000042">
    <property type="protein sequence ID" value="MVK36294.1"/>
    <property type="molecule type" value="Genomic_DNA"/>
</dbReference>
<evidence type="ECO:0000313" key="16">
    <source>
        <dbReference type="EMBL" id="NUY67154.1"/>
    </source>
</evidence>
<dbReference type="Proteomes" id="UP000502818">
    <property type="component" value="Chromosome"/>
</dbReference>
<evidence type="ECO:0000313" key="38">
    <source>
        <dbReference type="Proteomes" id="UP000547874"/>
    </source>
</evidence>
<dbReference type="EMBL" id="CP023391">
    <property type="protein sequence ID" value="ATC72070.1"/>
    <property type="molecule type" value="Genomic_DNA"/>
</dbReference>
<evidence type="ECO:0000313" key="34">
    <source>
        <dbReference type="Proteomes" id="UP000473113"/>
    </source>
</evidence>
<dbReference type="EMBL" id="LALQ01000005">
    <property type="protein sequence ID" value="KMR58292.1"/>
    <property type="molecule type" value="Genomic_DNA"/>
</dbReference>
<dbReference type="EMBL" id="JAAFLG010000021">
    <property type="protein sequence ID" value="NDP56844.1"/>
    <property type="molecule type" value="Genomic_DNA"/>
</dbReference>
<dbReference type="EMBL" id="LFVP01000010">
    <property type="protein sequence ID" value="KSA78960.1"/>
    <property type="molecule type" value="Genomic_DNA"/>
</dbReference>